<keyword evidence="2 4" id="KW-0238">DNA-binding</keyword>
<evidence type="ECO:0000256" key="2">
    <source>
        <dbReference type="ARBA" id="ARBA00023125"/>
    </source>
</evidence>
<dbReference type="Gene3D" id="1.10.357.10">
    <property type="entry name" value="Tetracycline Repressor, domain 2"/>
    <property type="match status" value="1"/>
</dbReference>
<dbReference type="PROSITE" id="PS50977">
    <property type="entry name" value="HTH_TETR_2"/>
    <property type="match status" value="1"/>
</dbReference>
<dbReference type="SUPFAM" id="SSF48498">
    <property type="entry name" value="Tetracyclin repressor-like, C-terminal domain"/>
    <property type="match status" value="1"/>
</dbReference>
<sequence length="264" mass="27711">MEDVPASVSVGGPVGEATDGVVAPGAPAAVGDDLPSGENPTRKGRKRARVTSRTPSADLKGALTDAAEAVLMRDGAQAVTVRAVASEAGVAPMGVYNRFGSKDGLIEALLVRGFQGLTAAISAREGETDPVLRLWMSGSRYREFALSHPSHYALMFGDRVGQDWQPSAEFGECAEAAFQILADHVVTLIAAGIFTEGDPVMLARQVWSAVHGAVALEMGGLLDPEAADTSYRQLLGMILRGLAEPGTLAFDHPQEPPKVVRNRP</sequence>
<dbReference type="PANTHER" id="PTHR30055:SF234">
    <property type="entry name" value="HTH-TYPE TRANSCRIPTIONAL REGULATOR BETI"/>
    <property type="match status" value="1"/>
</dbReference>
<feature type="compositionally biased region" description="Low complexity" evidence="5">
    <location>
        <begin position="19"/>
        <end position="34"/>
    </location>
</feature>
<dbReference type="Pfam" id="PF00440">
    <property type="entry name" value="TetR_N"/>
    <property type="match status" value="1"/>
</dbReference>
<dbReference type="RefSeq" id="WP_231443943.1">
    <property type="nucleotide sequence ID" value="NZ_JAJOMB010000010.1"/>
</dbReference>
<dbReference type="GO" id="GO:0000976">
    <property type="term" value="F:transcription cis-regulatory region binding"/>
    <property type="evidence" value="ECO:0007669"/>
    <property type="project" value="TreeGrafter"/>
</dbReference>
<feature type="domain" description="HTH tetR-type" evidence="6">
    <location>
        <begin position="57"/>
        <end position="117"/>
    </location>
</feature>
<dbReference type="InterPro" id="IPR050109">
    <property type="entry name" value="HTH-type_TetR-like_transc_reg"/>
</dbReference>
<feature type="region of interest" description="Disordered" evidence="5">
    <location>
        <begin position="1"/>
        <end position="55"/>
    </location>
</feature>
<feature type="DNA-binding region" description="H-T-H motif" evidence="4">
    <location>
        <begin position="80"/>
        <end position="99"/>
    </location>
</feature>
<dbReference type="InterPro" id="IPR025996">
    <property type="entry name" value="MT1864/Rv1816-like_C"/>
</dbReference>
<proteinExistence type="predicted"/>
<dbReference type="InterPro" id="IPR001647">
    <property type="entry name" value="HTH_TetR"/>
</dbReference>
<evidence type="ECO:0000256" key="3">
    <source>
        <dbReference type="ARBA" id="ARBA00023163"/>
    </source>
</evidence>
<dbReference type="InterPro" id="IPR009057">
    <property type="entry name" value="Homeodomain-like_sf"/>
</dbReference>
<dbReference type="GO" id="GO:0003700">
    <property type="term" value="F:DNA-binding transcription factor activity"/>
    <property type="evidence" value="ECO:0007669"/>
    <property type="project" value="TreeGrafter"/>
</dbReference>
<comment type="caution">
    <text evidence="7">The sequence shown here is derived from an EMBL/GenBank/DDBJ whole genome shotgun (WGS) entry which is preliminary data.</text>
</comment>
<accession>A0A9X1NDQ2</accession>
<organism evidence="7 8">
    <name type="scientific">Kineosporia babensis</name>
    <dbReference type="NCBI Taxonomy" id="499548"/>
    <lineage>
        <taxon>Bacteria</taxon>
        <taxon>Bacillati</taxon>
        <taxon>Actinomycetota</taxon>
        <taxon>Actinomycetes</taxon>
        <taxon>Kineosporiales</taxon>
        <taxon>Kineosporiaceae</taxon>
        <taxon>Kineosporia</taxon>
    </lineage>
</organism>
<dbReference type="AlphaFoldDB" id="A0A9X1NDQ2"/>
<name>A0A9X1NDQ2_9ACTN</name>
<dbReference type="Pfam" id="PF13305">
    <property type="entry name" value="TetR_C_33"/>
    <property type="match status" value="1"/>
</dbReference>
<evidence type="ECO:0000313" key="7">
    <source>
        <dbReference type="EMBL" id="MCD5313087.1"/>
    </source>
</evidence>
<keyword evidence="3" id="KW-0804">Transcription</keyword>
<evidence type="ECO:0000256" key="4">
    <source>
        <dbReference type="PROSITE-ProRule" id="PRU00335"/>
    </source>
</evidence>
<keyword evidence="8" id="KW-1185">Reference proteome</keyword>
<dbReference type="EMBL" id="JAJOMB010000010">
    <property type="protein sequence ID" value="MCD5313087.1"/>
    <property type="molecule type" value="Genomic_DNA"/>
</dbReference>
<keyword evidence="1" id="KW-0805">Transcription regulation</keyword>
<dbReference type="SUPFAM" id="SSF46689">
    <property type="entry name" value="Homeodomain-like"/>
    <property type="match status" value="1"/>
</dbReference>
<evidence type="ECO:0000256" key="5">
    <source>
        <dbReference type="SAM" id="MobiDB-lite"/>
    </source>
</evidence>
<evidence type="ECO:0000259" key="6">
    <source>
        <dbReference type="PROSITE" id="PS50977"/>
    </source>
</evidence>
<protein>
    <submittedName>
        <fullName evidence="7">TetR/AcrR family transcriptional regulator</fullName>
    </submittedName>
</protein>
<dbReference type="Proteomes" id="UP001138997">
    <property type="component" value="Unassembled WGS sequence"/>
</dbReference>
<reference evidence="7" key="1">
    <citation type="submission" date="2021-11" db="EMBL/GenBank/DDBJ databases">
        <title>Streptomyces corallinus and Kineosporia corallina sp. nov., two new coral-derived marine actinobacteria.</title>
        <authorList>
            <person name="Buangrab K."/>
            <person name="Sutthacheep M."/>
            <person name="Yeemin T."/>
            <person name="Harunari E."/>
            <person name="Igarashi Y."/>
            <person name="Sripreechasak P."/>
            <person name="Kanchanasin P."/>
            <person name="Tanasupawat S."/>
            <person name="Phongsopitanun W."/>
        </authorList>
    </citation>
    <scope>NUCLEOTIDE SEQUENCE</scope>
    <source>
        <strain evidence="7">JCM 31032</strain>
    </source>
</reference>
<evidence type="ECO:0000313" key="8">
    <source>
        <dbReference type="Proteomes" id="UP001138997"/>
    </source>
</evidence>
<dbReference type="InterPro" id="IPR036271">
    <property type="entry name" value="Tet_transcr_reg_TetR-rel_C_sf"/>
</dbReference>
<feature type="compositionally biased region" description="Low complexity" evidence="5">
    <location>
        <begin position="1"/>
        <end position="11"/>
    </location>
</feature>
<evidence type="ECO:0000256" key="1">
    <source>
        <dbReference type="ARBA" id="ARBA00023015"/>
    </source>
</evidence>
<gene>
    <name evidence="7" type="ORF">LR394_19450</name>
</gene>
<dbReference type="PANTHER" id="PTHR30055">
    <property type="entry name" value="HTH-TYPE TRANSCRIPTIONAL REGULATOR RUTR"/>
    <property type="match status" value="1"/>
</dbReference>